<protein>
    <submittedName>
        <fullName evidence="1">Toxin-antitoxin system</fullName>
    </submittedName>
</protein>
<dbReference type="RefSeq" id="WP_348610993.1">
    <property type="nucleotide sequence ID" value="NZ_CP157276.1"/>
</dbReference>
<keyword evidence="2" id="KW-1185">Reference proteome</keyword>
<name>A0ABW9G2C0_9NOCA</name>
<accession>A0ABW9G2C0</accession>
<reference evidence="1 2" key="1">
    <citation type="submission" date="2023-11" db="EMBL/GenBank/DDBJ databases">
        <authorList>
            <person name="Val-Calvo J."/>
            <person name="Scortti M."/>
            <person name="Vazquez-Boland J."/>
        </authorList>
    </citation>
    <scope>NUCLEOTIDE SEQUENCE [LARGE SCALE GENOMIC DNA]</scope>
    <source>
        <strain evidence="1 2">DSM 46662</strain>
    </source>
</reference>
<dbReference type="EMBL" id="JBDLNU010000006">
    <property type="protein sequence ID" value="MFM1731138.1"/>
    <property type="molecule type" value="Genomic_DNA"/>
</dbReference>
<organism evidence="1 2">
    <name type="scientific">Prescottella soli</name>
    <dbReference type="NCBI Taxonomy" id="1543852"/>
    <lineage>
        <taxon>Bacteria</taxon>
        <taxon>Bacillati</taxon>
        <taxon>Actinomycetota</taxon>
        <taxon>Actinomycetes</taxon>
        <taxon>Mycobacteriales</taxon>
        <taxon>Nocardiaceae</taxon>
        <taxon>Prescottella</taxon>
    </lineage>
</organism>
<dbReference type="Proteomes" id="UP001629744">
    <property type="component" value="Unassembled WGS sequence"/>
</dbReference>
<evidence type="ECO:0000313" key="2">
    <source>
        <dbReference type="Proteomes" id="UP001629744"/>
    </source>
</evidence>
<proteinExistence type="predicted"/>
<sequence>MAMASKGPRTLVASRVPDDVYQILEERRLATGVGSVSQFVADLLAGYAGRADLMRELDHEALLKGVMPAA</sequence>
<evidence type="ECO:0000313" key="1">
    <source>
        <dbReference type="EMBL" id="MFM1731138.1"/>
    </source>
</evidence>
<gene>
    <name evidence="1" type="ORF">ABEU19_004689</name>
</gene>
<comment type="caution">
    <text evidence="1">The sequence shown here is derived from an EMBL/GenBank/DDBJ whole genome shotgun (WGS) entry which is preliminary data.</text>
</comment>